<sequence>MSISPALLDAPPSASASPADGAAAAPSAVPRYAGLDGLRAVAVALVVAYHLFPGLGVRQGFIGVDVFFVISGFLITSLLLRETSRTGRIRLGEFWRRRARRLIPAIVVLILVCATWAWLQGGDALVGLGRQVLGALTFSYNWLSIQAGTGYFQEGTPELFRNLWSLAVEEQFYVVWPLVLPAVLLLRAQWARGAIAVLAAGASAGWMAALVAGGADPTRAYFGTDTHGFGILLGVALAFVAERALSAPRPWMSHAAVRIGMSGFAALALAALLLLATLQPTLGTATFPGALAAASLLSAAAIAGAVWPGSLFGRAIDASPLRWVGERSFGIYLWHWPLLVLLLPAAAADAEGVPAWIGGTALALTLAASWASYRWVEQPVRRLGYRGCLRRLRARLGGAPLTRLSAVLTILVICAGIAATTAGIAAAPARSSGEAAVFAGQAALRQGGSVGDRVPGTSTQPRPPLAPTPAGSPTAAPQPVAIAGDQVTAVGDSVMLASAGGLMDRLPGIQVDAAVSRSMHAAPGILESLSGSGQLRPFVVLALGTNGPVDDAALSRAADIAGPDRTLVLVNAYAPRDWIPGVNSDLEAFAATRENVVIADWSATAAAHTDLLAGDRIHPGQAGGRLFAETVASAVQGAEDARAQREFERAQLRSALATRLVVGDE</sequence>
<keyword evidence="2" id="KW-0812">Transmembrane</keyword>
<feature type="transmembrane region" description="Helical" evidence="2">
    <location>
        <begin position="353"/>
        <end position="373"/>
    </location>
</feature>
<dbReference type="Pfam" id="PF01757">
    <property type="entry name" value="Acyl_transf_3"/>
    <property type="match status" value="1"/>
</dbReference>
<dbReference type="Proteomes" id="UP001329313">
    <property type="component" value="Chromosome"/>
</dbReference>
<keyword evidence="4" id="KW-0012">Acyltransferase</keyword>
<dbReference type="RefSeq" id="WP_330170416.1">
    <property type="nucleotide sequence ID" value="NZ_CP137080.1"/>
</dbReference>
<reference evidence="4 5" key="1">
    <citation type="submission" date="2023-10" db="EMBL/GenBank/DDBJ databases">
        <title>Y20.</title>
        <authorList>
            <person name="Zhang G."/>
            <person name="Ding Y."/>
        </authorList>
    </citation>
    <scope>NUCLEOTIDE SEQUENCE [LARGE SCALE GENOMIC DNA]</scope>
    <source>
        <strain evidence="4 5">Y20</strain>
    </source>
</reference>
<feature type="transmembrane region" description="Helical" evidence="2">
    <location>
        <begin position="171"/>
        <end position="188"/>
    </location>
</feature>
<dbReference type="PANTHER" id="PTHR23028:SF53">
    <property type="entry name" value="ACYL_TRANSF_3 DOMAIN-CONTAINING PROTEIN"/>
    <property type="match status" value="1"/>
</dbReference>
<keyword evidence="2" id="KW-0472">Membrane</keyword>
<protein>
    <submittedName>
        <fullName evidence="4">Acyltransferase family protein</fullName>
        <ecNumber evidence="4">2.3.1.-</ecNumber>
    </submittedName>
</protein>
<dbReference type="GO" id="GO:0016020">
    <property type="term" value="C:membrane"/>
    <property type="evidence" value="ECO:0007669"/>
    <property type="project" value="TreeGrafter"/>
</dbReference>
<dbReference type="EMBL" id="CP137080">
    <property type="protein sequence ID" value="WOQ69285.1"/>
    <property type="molecule type" value="Genomic_DNA"/>
</dbReference>
<dbReference type="InterPro" id="IPR050879">
    <property type="entry name" value="Acyltransferase_3"/>
</dbReference>
<feature type="transmembrane region" description="Helical" evidence="2">
    <location>
        <begin position="195"/>
        <end position="215"/>
    </location>
</feature>
<evidence type="ECO:0000256" key="1">
    <source>
        <dbReference type="SAM" id="MobiDB-lite"/>
    </source>
</evidence>
<dbReference type="KEGG" id="mliy:RYJ27_11365"/>
<evidence type="ECO:0000256" key="2">
    <source>
        <dbReference type="SAM" id="Phobius"/>
    </source>
</evidence>
<feature type="domain" description="Acyltransferase 3" evidence="3">
    <location>
        <begin position="33"/>
        <end position="371"/>
    </location>
</feature>
<evidence type="ECO:0000313" key="5">
    <source>
        <dbReference type="Proteomes" id="UP001329313"/>
    </source>
</evidence>
<feature type="transmembrane region" description="Helical" evidence="2">
    <location>
        <begin position="401"/>
        <end position="427"/>
    </location>
</feature>
<dbReference type="CDD" id="cd01840">
    <property type="entry name" value="SGNH_hydrolase_yrhL_like"/>
    <property type="match status" value="1"/>
</dbReference>
<feature type="transmembrane region" description="Helical" evidence="2">
    <location>
        <begin position="61"/>
        <end position="80"/>
    </location>
</feature>
<feature type="transmembrane region" description="Helical" evidence="2">
    <location>
        <begin position="257"/>
        <end position="278"/>
    </location>
</feature>
<keyword evidence="2" id="KW-1133">Transmembrane helix</keyword>
<dbReference type="GO" id="GO:0016747">
    <property type="term" value="F:acyltransferase activity, transferring groups other than amino-acyl groups"/>
    <property type="evidence" value="ECO:0007669"/>
    <property type="project" value="InterPro"/>
</dbReference>
<name>A0AAU0MGG6_9MICO</name>
<dbReference type="InterPro" id="IPR002656">
    <property type="entry name" value="Acyl_transf_3_dom"/>
</dbReference>
<feature type="compositionally biased region" description="Low complexity" evidence="1">
    <location>
        <begin position="468"/>
        <end position="478"/>
    </location>
</feature>
<dbReference type="GO" id="GO:0009103">
    <property type="term" value="P:lipopolysaccharide biosynthetic process"/>
    <property type="evidence" value="ECO:0007669"/>
    <property type="project" value="TreeGrafter"/>
</dbReference>
<feature type="transmembrane region" description="Helical" evidence="2">
    <location>
        <begin position="329"/>
        <end position="347"/>
    </location>
</feature>
<proteinExistence type="predicted"/>
<feature type="transmembrane region" description="Helical" evidence="2">
    <location>
        <begin position="290"/>
        <end position="308"/>
    </location>
</feature>
<dbReference type="AlphaFoldDB" id="A0AAU0MGG6"/>
<keyword evidence="4" id="KW-0808">Transferase</keyword>
<gene>
    <name evidence="4" type="ORF">RYJ27_11365</name>
</gene>
<feature type="transmembrane region" description="Helical" evidence="2">
    <location>
        <begin position="101"/>
        <end position="119"/>
    </location>
</feature>
<organism evidence="4 5">
    <name type="scientific">Microbacterium limosum</name>
    <dbReference type="NCBI Taxonomy" id="3079935"/>
    <lineage>
        <taxon>Bacteria</taxon>
        <taxon>Bacillati</taxon>
        <taxon>Actinomycetota</taxon>
        <taxon>Actinomycetes</taxon>
        <taxon>Micrococcales</taxon>
        <taxon>Microbacteriaceae</taxon>
        <taxon>Microbacterium</taxon>
    </lineage>
</organism>
<accession>A0AAU0MGG6</accession>
<evidence type="ECO:0000259" key="3">
    <source>
        <dbReference type="Pfam" id="PF01757"/>
    </source>
</evidence>
<feature type="region of interest" description="Disordered" evidence="1">
    <location>
        <begin position="447"/>
        <end position="478"/>
    </location>
</feature>
<keyword evidence="5" id="KW-1185">Reference proteome</keyword>
<feature type="transmembrane region" description="Helical" evidence="2">
    <location>
        <begin position="227"/>
        <end position="245"/>
    </location>
</feature>
<evidence type="ECO:0000313" key="4">
    <source>
        <dbReference type="EMBL" id="WOQ69285.1"/>
    </source>
</evidence>
<dbReference type="SUPFAM" id="SSF52266">
    <property type="entry name" value="SGNH hydrolase"/>
    <property type="match status" value="1"/>
</dbReference>
<dbReference type="PANTHER" id="PTHR23028">
    <property type="entry name" value="ACETYLTRANSFERASE"/>
    <property type="match status" value="1"/>
</dbReference>
<dbReference type="EC" id="2.3.1.-" evidence="4"/>